<dbReference type="Gene3D" id="3.40.50.1360">
    <property type="match status" value="1"/>
</dbReference>
<evidence type="ECO:0000256" key="3">
    <source>
        <dbReference type="ARBA" id="ARBA00008088"/>
    </source>
</evidence>
<comment type="pathway">
    <text evidence="2">Carbohydrate degradation; pentose phosphate pathway; D-ribose 5-phosphate from D-ribulose 5-phosphate (non-oxidative stage): step 1/1.</text>
</comment>
<name>A0A6G0ZJP8_APHCR</name>
<dbReference type="GO" id="GO:0006014">
    <property type="term" value="P:D-ribose metabolic process"/>
    <property type="evidence" value="ECO:0007669"/>
    <property type="project" value="TreeGrafter"/>
</dbReference>
<organism evidence="7 8">
    <name type="scientific">Aphis craccivora</name>
    <name type="common">Cowpea aphid</name>
    <dbReference type="NCBI Taxonomy" id="307492"/>
    <lineage>
        <taxon>Eukaryota</taxon>
        <taxon>Metazoa</taxon>
        <taxon>Ecdysozoa</taxon>
        <taxon>Arthropoda</taxon>
        <taxon>Hexapoda</taxon>
        <taxon>Insecta</taxon>
        <taxon>Pterygota</taxon>
        <taxon>Neoptera</taxon>
        <taxon>Paraneoptera</taxon>
        <taxon>Hemiptera</taxon>
        <taxon>Sternorrhyncha</taxon>
        <taxon>Aphidomorpha</taxon>
        <taxon>Aphidoidea</taxon>
        <taxon>Aphididae</taxon>
        <taxon>Aphidini</taxon>
        <taxon>Aphis</taxon>
        <taxon>Aphis</taxon>
    </lineage>
</organism>
<protein>
    <recommendedName>
        <fullName evidence="4">ribose-5-phosphate isomerase</fullName>
        <ecNumber evidence="4">5.3.1.6</ecNumber>
    </recommendedName>
    <alternativeName>
        <fullName evidence="6">Phosphoriboisomerase</fullName>
    </alternativeName>
</protein>
<sequence>MGPSSVFGVVHQEQIDAIYDALKNSHFVDSLAGFSLRRSLMRSGLSKSILFTVVDKLRLSSGKYFNMSAISFTVGPKNCSTAGADVSKMCAAHHAIDKHVKDGMILGIGSGSTIVYGVQRLAQRMKDENLSVVCVPTSYQARQLIIDYKLTLGNLDTNPKLDCTIDGADEIEVGTLTCIKGGGGCLTQEKIVASCSEKLIIVADGAKEVNRLGQKWKKGIPIEVIPMACKPIQQKIEEKYGGEAVLRMSADKAGPLVTDNGNFILDWCFPDTKYCWSSVHNYFKQIPGVVETGLFIDMTDECLIGDPQGNVRLLKKTEQTLEL</sequence>
<dbReference type="GO" id="GO:0004751">
    <property type="term" value="F:ribose-5-phosphate isomerase activity"/>
    <property type="evidence" value="ECO:0007669"/>
    <property type="project" value="UniProtKB-EC"/>
</dbReference>
<dbReference type="SUPFAM" id="SSF100950">
    <property type="entry name" value="NagB/RpiA/CoA transferase-like"/>
    <property type="match status" value="1"/>
</dbReference>
<dbReference type="GO" id="GO:0009052">
    <property type="term" value="P:pentose-phosphate shunt, non-oxidative branch"/>
    <property type="evidence" value="ECO:0007669"/>
    <property type="project" value="InterPro"/>
</dbReference>
<dbReference type="GO" id="GO:0005737">
    <property type="term" value="C:cytoplasm"/>
    <property type="evidence" value="ECO:0007669"/>
    <property type="project" value="TreeGrafter"/>
</dbReference>
<dbReference type="FunFam" id="3.30.70.260:FF:000018">
    <property type="entry name" value="Ribose-5-phosphate isomerase A"/>
    <property type="match status" value="1"/>
</dbReference>
<comment type="caution">
    <text evidence="7">The sequence shown here is derived from an EMBL/GenBank/DDBJ whole genome shotgun (WGS) entry which is preliminary data.</text>
</comment>
<dbReference type="EC" id="5.3.1.6" evidence="4"/>
<evidence type="ECO:0000313" key="7">
    <source>
        <dbReference type="EMBL" id="KAF0771249.1"/>
    </source>
</evidence>
<dbReference type="CDD" id="cd01398">
    <property type="entry name" value="RPI_A"/>
    <property type="match status" value="1"/>
</dbReference>
<dbReference type="EMBL" id="VUJU01000318">
    <property type="protein sequence ID" value="KAF0771249.1"/>
    <property type="molecule type" value="Genomic_DNA"/>
</dbReference>
<evidence type="ECO:0000256" key="1">
    <source>
        <dbReference type="ARBA" id="ARBA00001713"/>
    </source>
</evidence>
<dbReference type="PANTHER" id="PTHR11934">
    <property type="entry name" value="RIBOSE-5-PHOSPHATE ISOMERASE"/>
    <property type="match status" value="1"/>
</dbReference>
<keyword evidence="8" id="KW-1185">Reference proteome</keyword>
<dbReference type="Gene3D" id="3.30.70.260">
    <property type="match status" value="1"/>
</dbReference>
<dbReference type="AlphaFoldDB" id="A0A6G0ZJP8"/>
<evidence type="ECO:0000256" key="4">
    <source>
        <dbReference type="ARBA" id="ARBA00011959"/>
    </source>
</evidence>
<comment type="catalytic activity">
    <reaction evidence="1">
        <text>aldehydo-D-ribose 5-phosphate = D-ribulose 5-phosphate</text>
        <dbReference type="Rhea" id="RHEA:14657"/>
        <dbReference type="ChEBI" id="CHEBI:58121"/>
        <dbReference type="ChEBI" id="CHEBI:58273"/>
        <dbReference type="EC" id="5.3.1.6"/>
    </reaction>
</comment>
<dbReference type="Proteomes" id="UP000478052">
    <property type="component" value="Unassembled WGS sequence"/>
</dbReference>
<evidence type="ECO:0000256" key="2">
    <source>
        <dbReference type="ARBA" id="ARBA00004988"/>
    </source>
</evidence>
<gene>
    <name evidence="7" type="ORF">FWK35_00012818</name>
</gene>
<evidence type="ECO:0000256" key="6">
    <source>
        <dbReference type="ARBA" id="ARBA00029734"/>
    </source>
</evidence>
<evidence type="ECO:0000256" key="5">
    <source>
        <dbReference type="ARBA" id="ARBA00023235"/>
    </source>
</evidence>
<reference evidence="7 8" key="1">
    <citation type="submission" date="2019-08" db="EMBL/GenBank/DDBJ databases">
        <title>Whole genome of Aphis craccivora.</title>
        <authorList>
            <person name="Voronova N.V."/>
            <person name="Shulinski R.S."/>
            <person name="Bandarenka Y.V."/>
            <person name="Zhorov D.G."/>
            <person name="Warner D."/>
        </authorList>
    </citation>
    <scope>NUCLEOTIDE SEQUENCE [LARGE SCALE GENOMIC DNA]</scope>
    <source>
        <strain evidence="7">180601</strain>
        <tissue evidence="7">Whole Body</tissue>
    </source>
</reference>
<dbReference type="InterPro" id="IPR037171">
    <property type="entry name" value="NagB/RpiA_transferase-like"/>
</dbReference>
<dbReference type="NCBIfam" id="NF001924">
    <property type="entry name" value="PRK00702.1"/>
    <property type="match status" value="1"/>
</dbReference>
<comment type="similarity">
    <text evidence="3">Belongs to the ribose 5-phosphate isomerase family.</text>
</comment>
<dbReference type="OrthoDB" id="1555531at2759"/>
<dbReference type="InterPro" id="IPR004788">
    <property type="entry name" value="Ribose5P_isomerase_type_A"/>
</dbReference>
<dbReference type="Pfam" id="PF06026">
    <property type="entry name" value="Rib_5-P_isom_A"/>
    <property type="match status" value="1"/>
</dbReference>
<dbReference type="NCBIfam" id="TIGR00021">
    <property type="entry name" value="rpiA"/>
    <property type="match status" value="1"/>
</dbReference>
<dbReference type="PANTHER" id="PTHR11934:SF0">
    <property type="entry name" value="RIBOSE-5-PHOSPHATE ISOMERASE"/>
    <property type="match status" value="1"/>
</dbReference>
<dbReference type="SUPFAM" id="SSF75445">
    <property type="entry name" value="D-ribose-5-phosphate isomerase (RpiA), lid domain"/>
    <property type="match status" value="1"/>
</dbReference>
<accession>A0A6G0ZJP8</accession>
<keyword evidence="5 7" id="KW-0413">Isomerase</keyword>
<dbReference type="FunFam" id="3.40.50.1360:FF:000001">
    <property type="entry name" value="Ribose-5-phosphate isomerase A"/>
    <property type="match status" value="1"/>
</dbReference>
<dbReference type="UniPathway" id="UPA00115">
    <property type="reaction ID" value="UER00412"/>
</dbReference>
<evidence type="ECO:0000313" key="8">
    <source>
        <dbReference type="Proteomes" id="UP000478052"/>
    </source>
</evidence>
<proteinExistence type="inferred from homology"/>